<keyword evidence="7" id="KW-1185">Reference proteome</keyword>
<evidence type="ECO:0000256" key="3">
    <source>
        <dbReference type="ARBA" id="ARBA00022989"/>
    </source>
</evidence>
<dbReference type="OrthoDB" id="191139at2759"/>
<dbReference type="Proteomes" id="UP000789759">
    <property type="component" value="Unassembled WGS sequence"/>
</dbReference>
<dbReference type="InterPro" id="IPR004776">
    <property type="entry name" value="Mem_transp_PIN-like"/>
</dbReference>
<dbReference type="GO" id="GO:0005783">
    <property type="term" value="C:endoplasmic reticulum"/>
    <property type="evidence" value="ECO:0007669"/>
    <property type="project" value="TreeGrafter"/>
</dbReference>
<evidence type="ECO:0000256" key="2">
    <source>
        <dbReference type="ARBA" id="ARBA00022692"/>
    </source>
</evidence>
<comment type="subcellular location">
    <subcellularLocation>
        <location evidence="1">Membrane</location>
        <topology evidence="1">Multi-pass membrane protein</topology>
    </subcellularLocation>
</comment>
<proteinExistence type="predicted"/>
<feature type="transmembrane region" description="Helical" evidence="5">
    <location>
        <begin position="6"/>
        <end position="30"/>
    </location>
</feature>
<feature type="transmembrane region" description="Helical" evidence="5">
    <location>
        <begin position="282"/>
        <end position="306"/>
    </location>
</feature>
<evidence type="ECO:0000313" key="7">
    <source>
        <dbReference type="Proteomes" id="UP000789759"/>
    </source>
</evidence>
<keyword evidence="4 5" id="KW-0472">Membrane</keyword>
<feature type="transmembrane region" description="Helical" evidence="5">
    <location>
        <begin position="73"/>
        <end position="92"/>
    </location>
</feature>
<dbReference type="Pfam" id="PF03547">
    <property type="entry name" value="Mem_trans"/>
    <property type="match status" value="1"/>
</dbReference>
<dbReference type="PANTHER" id="PTHR31794">
    <property type="entry name" value="AUXIN EFFLUX TRANSPORTER FAMILY PROTEIN (EUROFUNG)"/>
    <property type="match status" value="1"/>
</dbReference>
<dbReference type="GO" id="GO:0055085">
    <property type="term" value="P:transmembrane transport"/>
    <property type="evidence" value="ECO:0007669"/>
    <property type="project" value="InterPro"/>
</dbReference>
<evidence type="ECO:0000256" key="4">
    <source>
        <dbReference type="ARBA" id="ARBA00023136"/>
    </source>
</evidence>
<comment type="caution">
    <text evidence="6">The sequence shown here is derived from an EMBL/GenBank/DDBJ whole genome shotgun (WGS) entry which is preliminary data.</text>
</comment>
<feature type="non-terminal residue" evidence="6">
    <location>
        <position position="1"/>
    </location>
</feature>
<feature type="transmembrane region" description="Helical" evidence="5">
    <location>
        <begin position="318"/>
        <end position="338"/>
    </location>
</feature>
<sequence>MDIAPFSLFLVSVQSIAQVLLLCLTGYVVAKLGIITSSIQEGLSKLIIKILMPCFLFSRIAANIDYEMLLRLWPIPVFYFFFTATSGILGVFGRKLFNLSISNTKFMVTSIMFNNVASLSLGILKGMSDTSAMQILRWGEGDDPSNSIKRGTSYILLSTLFGNLLRWSLGAFLLKKELSEEILSGETPLLGTEGISHQRRRSLFSRVVKAVRGTLNPPLCSAMLALVVGTVPFLKFIFFNERSPLATISKVMEYMGATYVPLTLITLGAHLNNLPHAKSQEILPIIAYIMSCRFIIMPIIGVVTILSTRTWYINDPMLLFVLMLFASGPTAINCMNLVQLTGTFKEEMATLLFYSYIAVAPMTTCLVM</sequence>
<dbReference type="AlphaFoldDB" id="A0A9N9NWD1"/>
<dbReference type="PANTHER" id="PTHR31794:SF4">
    <property type="entry name" value="AUXIN EFFLUX TRANSPORTER FAMILY PROTEIN (EUROFUNG)"/>
    <property type="match status" value="1"/>
</dbReference>
<evidence type="ECO:0000256" key="1">
    <source>
        <dbReference type="ARBA" id="ARBA00004141"/>
    </source>
</evidence>
<evidence type="ECO:0000256" key="5">
    <source>
        <dbReference type="SAM" id="Phobius"/>
    </source>
</evidence>
<feature type="transmembrane region" description="Helical" evidence="5">
    <location>
        <begin position="221"/>
        <end position="239"/>
    </location>
</feature>
<protein>
    <submittedName>
        <fullName evidence="6">10844_t:CDS:1</fullName>
    </submittedName>
</protein>
<dbReference type="EMBL" id="CAJVQA010020300">
    <property type="protein sequence ID" value="CAG8762947.1"/>
    <property type="molecule type" value="Genomic_DNA"/>
</dbReference>
<evidence type="ECO:0000313" key="6">
    <source>
        <dbReference type="EMBL" id="CAG8762947.1"/>
    </source>
</evidence>
<feature type="transmembrane region" description="Helical" evidence="5">
    <location>
        <begin position="350"/>
        <end position="367"/>
    </location>
</feature>
<name>A0A9N9NWD1_9GLOM</name>
<keyword evidence="2 5" id="KW-0812">Transmembrane</keyword>
<gene>
    <name evidence="6" type="ORF">CPELLU_LOCUS15425</name>
</gene>
<keyword evidence="3 5" id="KW-1133">Transmembrane helix</keyword>
<dbReference type="GO" id="GO:0016020">
    <property type="term" value="C:membrane"/>
    <property type="evidence" value="ECO:0007669"/>
    <property type="project" value="UniProtKB-SubCell"/>
</dbReference>
<organism evidence="6 7">
    <name type="scientific">Cetraspora pellucida</name>
    <dbReference type="NCBI Taxonomy" id="1433469"/>
    <lineage>
        <taxon>Eukaryota</taxon>
        <taxon>Fungi</taxon>
        <taxon>Fungi incertae sedis</taxon>
        <taxon>Mucoromycota</taxon>
        <taxon>Glomeromycotina</taxon>
        <taxon>Glomeromycetes</taxon>
        <taxon>Diversisporales</taxon>
        <taxon>Gigasporaceae</taxon>
        <taxon>Cetraspora</taxon>
    </lineage>
</organism>
<reference evidence="6" key="1">
    <citation type="submission" date="2021-06" db="EMBL/GenBank/DDBJ databases">
        <authorList>
            <person name="Kallberg Y."/>
            <person name="Tangrot J."/>
            <person name="Rosling A."/>
        </authorList>
    </citation>
    <scope>NUCLEOTIDE SEQUENCE</scope>
    <source>
        <strain evidence="6">FL966</strain>
    </source>
</reference>
<accession>A0A9N9NWD1</accession>
<feature type="transmembrane region" description="Helical" evidence="5">
    <location>
        <begin position="251"/>
        <end position="270"/>
    </location>
</feature>